<dbReference type="AlphaFoldDB" id="A0A9K3KNW9"/>
<dbReference type="Proteomes" id="UP000693970">
    <property type="component" value="Unassembled WGS sequence"/>
</dbReference>
<organism evidence="3 4">
    <name type="scientific">Nitzschia inconspicua</name>
    <dbReference type="NCBI Taxonomy" id="303405"/>
    <lineage>
        <taxon>Eukaryota</taxon>
        <taxon>Sar</taxon>
        <taxon>Stramenopiles</taxon>
        <taxon>Ochrophyta</taxon>
        <taxon>Bacillariophyta</taxon>
        <taxon>Bacillariophyceae</taxon>
        <taxon>Bacillariophycidae</taxon>
        <taxon>Bacillariales</taxon>
        <taxon>Bacillariaceae</taxon>
        <taxon>Nitzschia</taxon>
    </lineage>
</organism>
<dbReference type="OrthoDB" id="41771at2759"/>
<dbReference type="InterPro" id="IPR000719">
    <property type="entry name" value="Prot_kinase_dom"/>
</dbReference>
<feature type="region of interest" description="Disordered" evidence="1">
    <location>
        <begin position="170"/>
        <end position="192"/>
    </location>
</feature>
<name>A0A9K3KNW9_9STRA</name>
<dbReference type="GO" id="GO:0005524">
    <property type="term" value="F:ATP binding"/>
    <property type="evidence" value="ECO:0007669"/>
    <property type="project" value="InterPro"/>
</dbReference>
<reference evidence="3" key="1">
    <citation type="journal article" date="2021" name="Sci. Rep.">
        <title>Diploid genomic architecture of Nitzschia inconspicua, an elite biomass production diatom.</title>
        <authorList>
            <person name="Oliver A."/>
            <person name="Podell S."/>
            <person name="Pinowska A."/>
            <person name="Traller J.C."/>
            <person name="Smith S.R."/>
            <person name="McClure R."/>
            <person name="Beliaev A."/>
            <person name="Bohutskyi P."/>
            <person name="Hill E.A."/>
            <person name="Rabines A."/>
            <person name="Zheng H."/>
            <person name="Allen L.Z."/>
            <person name="Kuo A."/>
            <person name="Grigoriev I.V."/>
            <person name="Allen A.E."/>
            <person name="Hazlebeck D."/>
            <person name="Allen E.E."/>
        </authorList>
    </citation>
    <scope>NUCLEOTIDE SEQUENCE</scope>
    <source>
        <strain evidence="3">Hildebrandi</strain>
    </source>
</reference>
<reference evidence="3" key="2">
    <citation type="submission" date="2021-04" db="EMBL/GenBank/DDBJ databases">
        <authorList>
            <person name="Podell S."/>
        </authorList>
    </citation>
    <scope>NUCLEOTIDE SEQUENCE</scope>
    <source>
        <strain evidence="3">Hildebrandi</strain>
    </source>
</reference>
<evidence type="ECO:0000259" key="2">
    <source>
        <dbReference type="PROSITE" id="PS50011"/>
    </source>
</evidence>
<protein>
    <recommendedName>
        <fullName evidence="2">Protein kinase domain-containing protein</fullName>
    </recommendedName>
</protein>
<dbReference type="GO" id="GO:0004672">
    <property type="term" value="F:protein kinase activity"/>
    <property type="evidence" value="ECO:0007669"/>
    <property type="project" value="InterPro"/>
</dbReference>
<evidence type="ECO:0000313" key="3">
    <source>
        <dbReference type="EMBL" id="KAG7346821.1"/>
    </source>
</evidence>
<dbReference type="EMBL" id="JAGRRH010000021">
    <property type="protein sequence ID" value="KAG7346821.1"/>
    <property type="molecule type" value="Genomic_DNA"/>
</dbReference>
<gene>
    <name evidence="3" type="ORF">IV203_005890</name>
</gene>
<keyword evidence="4" id="KW-1185">Reference proteome</keyword>
<accession>A0A9K3KNW9</accession>
<evidence type="ECO:0000313" key="4">
    <source>
        <dbReference type="Proteomes" id="UP000693970"/>
    </source>
</evidence>
<proteinExistence type="predicted"/>
<sequence length="525" mass="60735">MATSFRLTVFETWKRSDSGNRNVFQRKLPGRNHTPIPPGKICKRARTMQSDNWTLSASLVNKTTRREPNQKTQEGFRLLEGSKLRTTVAPMIRLLIVLAMTVLFRWSTEAQNLTFFRSPSPSVTWREPIRISFAGHSDSRGNSVQMPSYILLQPRKREFDGFHLFQPSNKRSFRSDKHPLPRMIQDPSFSSSDQAESYLSEDEFDSDFEPKYAQDDDYLAEYFWDTAEKSTSDVCRRTVVNQLHLPTCNSFHEMNLIESQLRYLGKGTFRMAGVVSHQIDPSIETVVLKHIHCGGFQVRNDEHGNYEKIYRDLYWMRMDAVVAERLTASPRIYDIYGYCGLSILSELFRHGNIEDVLYPYYDSDDDSSDDVGVAANDLLPRQKLKLALNLAEAVADLHGYSGGAIAHQDLAPTQFMWSKDRSMVKLNDFNRAEIMLWNDSSGRYCNYKEPDFRNTGRWPLDDAVNKERSKLGGKLVIPERLWKSSREEVVLADLINRCRERKPSRRPSIFDVVKILRRNLVDRQS</sequence>
<comment type="caution">
    <text evidence="3">The sequence shown here is derived from an EMBL/GenBank/DDBJ whole genome shotgun (WGS) entry which is preliminary data.</text>
</comment>
<dbReference type="PROSITE" id="PS50011">
    <property type="entry name" value="PROTEIN_KINASE_DOM"/>
    <property type="match status" value="1"/>
</dbReference>
<feature type="domain" description="Protein kinase" evidence="2">
    <location>
        <begin position="258"/>
        <end position="525"/>
    </location>
</feature>
<evidence type="ECO:0000256" key="1">
    <source>
        <dbReference type="SAM" id="MobiDB-lite"/>
    </source>
</evidence>